<dbReference type="InterPro" id="IPR036259">
    <property type="entry name" value="MFS_trans_sf"/>
</dbReference>
<dbReference type="AlphaFoldDB" id="A0A3G6J969"/>
<dbReference type="PANTHER" id="PTHR23517:SF3">
    <property type="entry name" value="INTEGRAL MEMBRANE TRANSPORT PROTEIN"/>
    <property type="match status" value="1"/>
</dbReference>
<accession>A0A3G6J969</accession>
<comment type="subcellular location">
    <subcellularLocation>
        <location evidence="1">Cell membrane</location>
        <topology evidence="1">Multi-pass membrane protein</topology>
    </subcellularLocation>
</comment>
<feature type="transmembrane region" description="Helical" evidence="7">
    <location>
        <begin position="372"/>
        <end position="396"/>
    </location>
</feature>
<keyword evidence="6 7" id="KW-0472">Membrane</keyword>
<evidence type="ECO:0000313" key="9">
    <source>
        <dbReference type="EMBL" id="AZA14536.1"/>
    </source>
</evidence>
<dbReference type="EMBL" id="CP033896">
    <property type="protein sequence ID" value="AZA14536.1"/>
    <property type="molecule type" value="Genomic_DNA"/>
</dbReference>
<gene>
    <name evidence="9" type="ORF">CCHOA_10785</name>
</gene>
<dbReference type="InterPro" id="IPR005829">
    <property type="entry name" value="Sugar_transporter_CS"/>
</dbReference>
<feature type="transmembrane region" description="Helical" evidence="7">
    <location>
        <begin position="345"/>
        <end position="366"/>
    </location>
</feature>
<protein>
    <submittedName>
        <fullName evidence="9">Major Facilitator Superfamily protein</fullName>
    </submittedName>
</protein>
<keyword evidence="3" id="KW-1003">Cell membrane</keyword>
<feature type="transmembrane region" description="Helical" evidence="7">
    <location>
        <begin position="255"/>
        <end position="275"/>
    </location>
</feature>
<dbReference type="InterPro" id="IPR011701">
    <property type="entry name" value="MFS"/>
</dbReference>
<dbReference type="GO" id="GO:0022857">
    <property type="term" value="F:transmembrane transporter activity"/>
    <property type="evidence" value="ECO:0007669"/>
    <property type="project" value="InterPro"/>
</dbReference>
<feature type="transmembrane region" description="Helical" evidence="7">
    <location>
        <begin position="48"/>
        <end position="68"/>
    </location>
</feature>
<dbReference type="InterPro" id="IPR050171">
    <property type="entry name" value="MFS_Transporters"/>
</dbReference>
<evidence type="ECO:0000256" key="1">
    <source>
        <dbReference type="ARBA" id="ARBA00004651"/>
    </source>
</evidence>
<keyword evidence="4 7" id="KW-0812">Transmembrane</keyword>
<keyword evidence="2" id="KW-0813">Transport</keyword>
<feature type="transmembrane region" description="Helical" evidence="7">
    <location>
        <begin position="110"/>
        <end position="127"/>
    </location>
</feature>
<feature type="transmembrane region" description="Helical" evidence="7">
    <location>
        <begin position="80"/>
        <end position="98"/>
    </location>
</feature>
<feature type="transmembrane region" description="Helical" evidence="7">
    <location>
        <begin position="216"/>
        <end position="243"/>
    </location>
</feature>
<dbReference type="PROSITE" id="PS00216">
    <property type="entry name" value="SUGAR_TRANSPORT_1"/>
    <property type="match status" value="1"/>
</dbReference>
<feature type="transmembrane region" description="Helical" evidence="7">
    <location>
        <begin position="311"/>
        <end position="333"/>
    </location>
</feature>
<keyword evidence="5 7" id="KW-1133">Transmembrane helix</keyword>
<dbReference type="PANTHER" id="PTHR23517">
    <property type="entry name" value="RESISTANCE PROTEIN MDTM, PUTATIVE-RELATED-RELATED"/>
    <property type="match status" value="1"/>
</dbReference>
<dbReference type="PROSITE" id="PS50850">
    <property type="entry name" value="MFS"/>
    <property type="match status" value="1"/>
</dbReference>
<organism evidence="9 10">
    <name type="scientific">Corynebacterium choanae</name>
    <dbReference type="NCBI Taxonomy" id="1862358"/>
    <lineage>
        <taxon>Bacteria</taxon>
        <taxon>Bacillati</taxon>
        <taxon>Actinomycetota</taxon>
        <taxon>Actinomycetes</taxon>
        <taxon>Mycobacteriales</taxon>
        <taxon>Corynebacteriaceae</taxon>
        <taxon>Corynebacterium</taxon>
    </lineage>
</organism>
<dbReference type="Proteomes" id="UP000269019">
    <property type="component" value="Chromosome"/>
</dbReference>
<feature type="transmembrane region" description="Helical" evidence="7">
    <location>
        <begin position="148"/>
        <end position="167"/>
    </location>
</feature>
<sequence length="403" mass="42347">MTAAPHTATTGNHLWLPIALAMFTAAWGGNEFTPLLVLYRQSGDFSDFFVDLMLVSYACGVACGLLGAGPTSDRYGRRAVMMPAPLVAMAGSLAIFLGEHSALLMTVGRMLSGLAVGMAMTAGGSWIKELSTPTFEPGVAPSAGAKRAAMALTAGFAMGPLAAGLLAQWGPYPGKTPFVLHWILSVLWIVQMRHIPETARLHGNGSILADLATRTVFHRTFAFIVAPLAPWVFGAAFTANAILPARMQEHVEFPIAYTAIATALTLGTGFAIQQIGPQVIGDGLRRGPLIALTLVTIGMALSAYASVTPMIGLHALTSIVLGLSYGVCLFTGLSFVQRIAPADELAALTGIFYCLTYTGMLFPAVLTKLGIYFPYPVMLGVGCVVAVASMVAILIVTKQPNNK</sequence>
<dbReference type="RefSeq" id="WP_245992131.1">
    <property type="nucleotide sequence ID" value="NZ_CP033896.1"/>
</dbReference>
<evidence type="ECO:0000256" key="6">
    <source>
        <dbReference type="ARBA" id="ARBA00023136"/>
    </source>
</evidence>
<dbReference type="KEGG" id="ccho:CCHOA_10785"/>
<dbReference type="SUPFAM" id="SSF103473">
    <property type="entry name" value="MFS general substrate transporter"/>
    <property type="match status" value="1"/>
</dbReference>
<dbReference type="InterPro" id="IPR020846">
    <property type="entry name" value="MFS_dom"/>
</dbReference>
<feature type="transmembrane region" description="Helical" evidence="7">
    <location>
        <begin position="12"/>
        <end position="28"/>
    </location>
</feature>
<evidence type="ECO:0000259" key="8">
    <source>
        <dbReference type="PROSITE" id="PS50850"/>
    </source>
</evidence>
<evidence type="ECO:0000256" key="7">
    <source>
        <dbReference type="SAM" id="Phobius"/>
    </source>
</evidence>
<feature type="transmembrane region" description="Helical" evidence="7">
    <location>
        <begin position="287"/>
        <end position="305"/>
    </location>
</feature>
<keyword evidence="10" id="KW-1185">Reference proteome</keyword>
<proteinExistence type="predicted"/>
<dbReference type="Gene3D" id="1.20.1250.20">
    <property type="entry name" value="MFS general substrate transporter like domains"/>
    <property type="match status" value="1"/>
</dbReference>
<feature type="domain" description="Major facilitator superfamily (MFS) profile" evidence="8">
    <location>
        <begin position="14"/>
        <end position="400"/>
    </location>
</feature>
<evidence type="ECO:0000256" key="2">
    <source>
        <dbReference type="ARBA" id="ARBA00022448"/>
    </source>
</evidence>
<evidence type="ECO:0000256" key="5">
    <source>
        <dbReference type="ARBA" id="ARBA00022989"/>
    </source>
</evidence>
<reference evidence="9 10" key="1">
    <citation type="submission" date="2018-11" db="EMBL/GenBank/DDBJ databases">
        <authorList>
            <person name="Kleinhagauer T."/>
            <person name="Glaeser S.P."/>
            <person name="Spergser J."/>
            <person name="Ruckert C."/>
            <person name="Kaempfer P."/>
            <person name="Busse H.-J."/>
        </authorList>
    </citation>
    <scope>NUCLEOTIDE SEQUENCE [LARGE SCALE GENOMIC DNA]</scope>
    <source>
        <strain evidence="9 10">200CH</strain>
    </source>
</reference>
<dbReference type="GO" id="GO:0005886">
    <property type="term" value="C:plasma membrane"/>
    <property type="evidence" value="ECO:0007669"/>
    <property type="project" value="UniProtKB-SubCell"/>
</dbReference>
<name>A0A3G6J969_9CORY</name>
<evidence type="ECO:0000256" key="4">
    <source>
        <dbReference type="ARBA" id="ARBA00022692"/>
    </source>
</evidence>
<evidence type="ECO:0000313" key="10">
    <source>
        <dbReference type="Proteomes" id="UP000269019"/>
    </source>
</evidence>
<evidence type="ECO:0000256" key="3">
    <source>
        <dbReference type="ARBA" id="ARBA00022475"/>
    </source>
</evidence>
<dbReference type="Pfam" id="PF07690">
    <property type="entry name" value="MFS_1"/>
    <property type="match status" value="1"/>
</dbReference>